<evidence type="ECO:0000256" key="1">
    <source>
        <dbReference type="SAM" id="MobiDB-lite"/>
    </source>
</evidence>
<evidence type="ECO:0000313" key="3">
    <source>
        <dbReference type="EMBL" id="RCK78121.1"/>
    </source>
</evidence>
<feature type="domain" description="GH3 middle" evidence="2">
    <location>
        <begin position="355"/>
        <end position="422"/>
    </location>
</feature>
<dbReference type="GO" id="GO:0016881">
    <property type="term" value="F:acid-amino acid ligase activity"/>
    <property type="evidence" value="ECO:0007669"/>
    <property type="project" value="TreeGrafter"/>
</dbReference>
<accession>A0A367ZL66</accession>
<protein>
    <submittedName>
        <fullName evidence="3">GH3 auxin-responsive promoter</fullName>
    </submittedName>
</protein>
<evidence type="ECO:0000313" key="4">
    <source>
        <dbReference type="Proteomes" id="UP000252355"/>
    </source>
</evidence>
<dbReference type="GO" id="GO:0005737">
    <property type="term" value="C:cytoplasm"/>
    <property type="evidence" value="ECO:0007669"/>
    <property type="project" value="TreeGrafter"/>
</dbReference>
<dbReference type="Pfam" id="PF03321">
    <property type="entry name" value="GH3"/>
    <property type="match status" value="1"/>
</dbReference>
<dbReference type="InterPro" id="IPR055377">
    <property type="entry name" value="GH3_M"/>
</dbReference>
<evidence type="ECO:0000259" key="2">
    <source>
        <dbReference type="Pfam" id="PF23571"/>
    </source>
</evidence>
<dbReference type="EMBL" id="QOQW01000027">
    <property type="protein sequence ID" value="RCK78121.1"/>
    <property type="molecule type" value="Genomic_DNA"/>
</dbReference>
<sequence>MILALQGAWIASCLPRALAFWRASRQDLRLMQERVLRRVLARNAATAFGRAHGFAALRSVADFQRAVPVGDYEAHRPWIERAAAGEPAVLTADPVRLFERSSGTASASKLIPYTAGLQEAFNRALHPWVTDVWARNPGVWGGPAYWVITPLSNPAERTSGGLPVGFAADAAYFGGFAARLIGRLMAVPEELRLAPDLASFRYLTLLCLLRATGLRLISLWSPSFLPVLLEGLADWAEPLCRDLHEGTARGLATGPGLSTGPNDWWARAGQSRPDRARARDVARWLAGFDPRAPAGLGERLWPRLALISTWMDGEAAAALPALRAWFPTVAFQGKGLLATEGAVTIPLGGAPAPVLAVTSAFFEFREGEEGETPVHPPWDLEEGACYRVVMTTPGGLYRYELNDIVQVAGRWGQVPCLRFLGKEDAISDLCGEKLHARHVGRLLERWLPSDSGAFLAPRSASADRPAGYDLFLPEQVLLALAGRAPARLAESVGSLTDVAAVTAAGEVLAAQLEAGLRENFHYDWCRQVGQLDAPRVVPVPGGPADLRQARAQRLVAAGGRLGTVKFPPLTPWRDWDRWFPASRWGPFGPRASSGGPRPTGGDLRPSPPAA</sequence>
<dbReference type="PANTHER" id="PTHR31901:SF9">
    <property type="entry name" value="GH3 DOMAIN-CONTAINING PROTEIN"/>
    <property type="match status" value="1"/>
</dbReference>
<name>A0A367ZL66_9BACT</name>
<dbReference type="Pfam" id="PF23571">
    <property type="entry name" value="GH3_M"/>
    <property type="match status" value="1"/>
</dbReference>
<proteinExistence type="predicted"/>
<dbReference type="AlphaFoldDB" id="A0A367ZL66"/>
<dbReference type="PANTHER" id="PTHR31901">
    <property type="entry name" value="GH3 DOMAIN-CONTAINING PROTEIN"/>
    <property type="match status" value="1"/>
</dbReference>
<reference evidence="3 4" key="1">
    <citation type="submission" date="2018-05" db="EMBL/GenBank/DDBJ databases">
        <title>A metagenomic window into the 2 km-deep terrestrial subsurface aquifer revealed taxonomically and functionally diverse microbial community comprising novel uncultured bacterial lineages.</title>
        <authorList>
            <person name="Kadnikov V.V."/>
            <person name="Mardanov A.V."/>
            <person name="Beletsky A.V."/>
            <person name="Banks D."/>
            <person name="Pimenov N.V."/>
            <person name="Frank Y.A."/>
            <person name="Karnachuk O.V."/>
            <person name="Ravin N.V."/>
        </authorList>
    </citation>
    <scope>NUCLEOTIDE SEQUENCE [LARGE SCALE GENOMIC DNA]</scope>
    <source>
        <strain evidence="3">BY5</strain>
    </source>
</reference>
<comment type="caution">
    <text evidence="3">The sequence shown here is derived from an EMBL/GenBank/DDBJ whole genome shotgun (WGS) entry which is preliminary data.</text>
</comment>
<dbReference type="Proteomes" id="UP000252355">
    <property type="component" value="Unassembled WGS sequence"/>
</dbReference>
<dbReference type="InterPro" id="IPR004993">
    <property type="entry name" value="GH3"/>
</dbReference>
<organism evidence="3 4">
    <name type="scientific">Candidatus Ozemobacter sibiricus</name>
    <dbReference type="NCBI Taxonomy" id="2268124"/>
    <lineage>
        <taxon>Bacteria</taxon>
        <taxon>Candidatus Ozemobacteria</taxon>
        <taxon>Candidatus Ozemobacterales</taxon>
        <taxon>Candidatus Ozemobacteraceae</taxon>
        <taxon>Candidatus Ozemobacter</taxon>
    </lineage>
</organism>
<feature type="region of interest" description="Disordered" evidence="1">
    <location>
        <begin position="586"/>
        <end position="610"/>
    </location>
</feature>
<gene>
    <name evidence="3" type="ORF">OZSIB_1770</name>
</gene>